<proteinExistence type="predicted"/>
<dbReference type="EMBL" id="ASHM01191988">
    <property type="protein sequence ID" value="PNX66317.1"/>
    <property type="molecule type" value="Genomic_DNA"/>
</dbReference>
<evidence type="ECO:0000313" key="3">
    <source>
        <dbReference type="Proteomes" id="UP000236291"/>
    </source>
</evidence>
<dbReference type="AlphaFoldDB" id="A0A2K3KJ55"/>
<protein>
    <submittedName>
        <fullName evidence="2">Uncharacterized protein</fullName>
    </submittedName>
</protein>
<reference evidence="2 3" key="1">
    <citation type="journal article" date="2014" name="Am. J. Bot.">
        <title>Genome assembly and annotation for red clover (Trifolium pratense; Fabaceae).</title>
        <authorList>
            <person name="Istvanek J."/>
            <person name="Jaros M."/>
            <person name="Krenek A."/>
            <person name="Repkova J."/>
        </authorList>
    </citation>
    <scope>NUCLEOTIDE SEQUENCE [LARGE SCALE GENOMIC DNA]</scope>
    <source>
        <strain evidence="3">cv. Tatra</strain>
        <tissue evidence="2">Young leaves</tissue>
    </source>
</reference>
<reference evidence="2 3" key="2">
    <citation type="journal article" date="2017" name="Front. Plant Sci.">
        <title>Gene Classification and Mining of Molecular Markers Useful in Red Clover (Trifolium pratense) Breeding.</title>
        <authorList>
            <person name="Istvanek J."/>
            <person name="Dluhosova J."/>
            <person name="Dluhos P."/>
            <person name="Patkova L."/>
            <person name="Nedelnik J."/>
            <person name="Repkova J."/>
        </authorList>
    </citation>
    <scope>NUCLEOTIDE SEQUENCE [LARGE SCALE GENOMIC DNA]</scope>
    <source>
        <strain evidence="3">cv. Tatra</strain>
        <tissue evidence="2">Young leaves</tissue>
    </source>
</reference>
<sequence length="87" mass="10069">LGQRQIKGDRSRNKSIDQWQRKVLERRNGENQFRHNERQHDDRNWACLEKQAAFGRDNGKELVASGRDSGKEQVAAGCKSGKEKYGR</sequence>
<name>A0A2K3KJ55_TRIPR</name>
<organism evidence="2 3">
    <name type="scientific">Trifolium pratense</name>
    <name type="common">Red clover</name>
    <dbReference type="NCBI Taxonomy" id="57577"/>
    <lineage>
        <taxon>Eukaryota</taxon>
        <taxon>Viridiplantae</taxon>
        <taxon>Streptophyta</taxon>
        <taxon>Embryophyta</taxon>
        <taxon>Tracheophyta</taxon>
        <taxon>Spermatophyta</taxon>
        <taxon>Magnoliopsida</taxon>
        <taxon>eudicotyledons</taxon>
        <taxon>Gunneridae</taxon>
        <taxon>Pentapetalae</taxon>
        <taxon>rosids</taxon>
        <taxon>fabids</taxon>
        <taxon>Fabales</taxon>
        <taxon>Fabaceae</taxon>
        <taxon>Papilionoideae</taxon>
        <taxon>50 kb inversion clade</taxon>
        <taxon>NPAAA clade</taxon>
        <taxon>Hologalegina</taxon>
        <taxon>IRL clade</taxon>
        <taxon>Trifolieae</taxon>
        <taxon>Trifolium</taxon>
    </lineage>
</organism>
<dbReference type="Proteomes" id="UP000236291">
    <property type="component" value="Unassembled WGS sequence"/>
</dbReference>
<gene>
    <name evidence="2" type="ORF">L195_g063004</name>
</gene>
<feature type="region of interest" description="Disordered" evidence="1">
    <location>
        <begin position="61"/>
        <end position="87"/>
    </location>
</feature>
<feature type="region of interest" description="Disordered" evidence="1">
    <location>
        <begin position="1"/>
        <end position="21"/>
    </location>
</feature>
<feature type="non-terminal residue" evidence="2">
    <location>
        <position position="1"/>
    </location>
</feature>
<feature type="non-terminal residue" evidence="2">
    <location>
        <position position="87"/>
    </location>
</feature>
<accession>A0A2K3KJ55</accession>
<comment type="caution">
    <text evidence="2">The sequence shown here is derived from an EMBL/GenBank/DDBJ whole genome shotgun (WGS) entry which is preliminary data.</text>
</comment>
<evidence type="ECO:0000313" key="2">
    <source>
        <dbReference type="EMBL" id="PNX66317.1"/>
    </source>
</evidence>
<evidence type="ECO:0000256" key="1">
    <source>
        <dbReference type="SAM" id="MobiDB-lite"/>
    </source>
</evidence>